<proteinExistence type="predicted"/>
<reference evidence="1 2" key="4">
    <citation type="journal article" date="2018" name="Environ. Microbiol. Rep.">
        <title>Phylogenetic distribution of roseobacticides in the Roseobacter group and their effect on microalgae.</title>
        <authorList>
            <person name="Sonnenschein E.C."/>
            <person name="Phippen C.B."/>
            <person name="Bentzon-Tilia M."/>
            <person name="Rasmussen S.A."/>
            <person name="Nielsen K.F."/>
            <person name="Gram L."/>
        </authorList>
    </citation>
    <scope>NUCLEOTIDE SEQUENCE [LARGE SCALE GENOMIC DNA]</scope>
    <source>
        <strain evidence="1 2">P36</strain>
    </source>
</reference>
<dbReference type="Proteomes" id="UP000218891">
    <property type="component" value="Plasmid pP36_f"/>
</dbReference>
<geneLocation type="plasmid" evidence="1 2">
    <name>pP36_f</name>
</geneLocation>
<protein>
    <submittedName>
        <fullName evidence="1">Uncharacterized protein</fullName>
    </submittedName>
</protein>
<keyword evidence="2" id="KW-1185">Reference proteome</keyword>
<reference evidence="1 2" key="2">
    <citation type="journal article" date="2017" name="Genome Biol. Evol.">
        <title>Trajectories and Drivers of Genome Evolution in Surface-Associated Marine Phaeobacter.</title>
        <authorList>
            <person name="Freese H.M."/>
            <person name="Sikorski J."/>
            <person name="Bunk B."/>
            <person name="Scheuner C."/>
            <person name="Meier-Kolthoff J.P."/>
            <person name="Sproer C."/>
            <person name="Gram L."/>
            <person name="Overmann J."/>
        </authorList>
    </citation>
    <scope>NUCLEOTIDE SEQUENCE [LARGE SCALE GENOMIC DNA]</scope>
    <source>
        <strain evidence="1 2">P36</strain>
    </source>
</reference>
<reference evidence="1 2" key="3">
    <citation type="journal article" date="2017" name="Int. J. Syst. Evol. Microbiol.">
        <title>Adaptation of Surface-Associated Bacteria to the Open Ocean: A Genomically Distinct Subpopulation of Phaeobacter gallaeciensis Colonizes Pacific Mesozooplankton.</title>
        <authorList>
            <person name="Freese H.M."/>
            <person name="Methner A."/>
            <person name="Overmann J."/>
        </authorList>
    </citation>
    <scope>NUCLEOTIDE SEQUENCE [LARGE SCALE GENOMIC DNA]</scope>
    <source>
        <strain evidence="1 2">P36</strain>
    </source>
</reference>
<name>A0ABM6PK62_9RHOB</name>
<evidence type="ECO:0000313" key="2">
    <source>
        <dbReference type="Proteomes" id="UP000218891"/>
    </source>
</evidence>
<dbReference type="EMBL" id="CP010649">
    <property type="protein sequence ID" value="ATG38121.1"/>
    <property type="molecule type" value="Genomic_DNA"/>
</dbReference>
<organism evidence="1 2">
    <name type="scientific">Phaeobacter piscinae</name>
    <dbReference type="NCBI Taxonomy" id="1580596"/>
    <lineage>
        <taxon>Bacteria</taxon>
        <taxon>Pseudomonadati</taxon>
        <taxon>Pseudomonadota</taxon>
        <taxon>Alphaproteobacteria</taxon>
        <taxon>Rhodobacterales</taxon>
        <taxon>Roseobacteraceae</taxon>
        <taxon>Phaeobacter</taxon>
    </lineage>
</organism>
<gene>
    <name evidence="1" type="ORF">PhaeoP36_04046</name>
</gene>
<accession>A0ABM6PK62</accession>
<evidence type="ECO:0000313" key="1">
    <source>
        <dbReference type="EMBL" id="ATG38121.1"/>
    </source>
</evidence>
<keyword evidence="1" id="KW-0614">Plasmid</keyword>
<reference evidence="1 2" key="1">
    <citation type="journal article" date="2017" name="Front. Microbiol.">
        <title>Phaeobacter piscinae sp. nov., a species of the Roseobacter group and potential aquaculture probiont.</title>
        <authorList>
            <person name="Sonnenschein E.C."/>
            <person name="Phippen C.B.W."/>
            <person name="Nielsen K.F."/>
            <person name="Mateiu R.V."/>
            <person name="Melchiorsen J."/>
            <person name="Gram L."/>
            <person name="Overmann J."/>
            <person name="Freese H.M."/>
        </authorList>
    </citation>
    <scope>NUCLEOTIDE SEQUENCE [LARGE SCALE GENOMIC DNA]</scope>
    <source>
        <strain evidence="1 2">P36</strain>
    </source>
</reference>
<sequence>MTRLPFRRTSATSSAIANLTGSPPISIPQTLAVFILRIVHDQLRLTIWAIEFAPFRRHCVTSYVHFDLAHRALKIYRAGTVSFLEPEHLPRPTLNA</sequence>